<keyword evidence="7" id="KW-0406">Ion transport</keyword>
<keyword evidence="6 13" id="KW-1133">Transmembrane helix</keyword>
<evidence type="ECO:0000256" key="8">
    <source>
        <dbReference type="ARBA" id="ARBA00023136"/>
    </source>
</evidence>
<dbReference type="GO" id="GO:0043005">
    <property type="term" value="C:neuron projection"/>
    <property type="evidence" value="ECO:0007669"/>
    <property type="project" value="TreeGrafter"/>
</dbReference>
<feature type="transmembrane region" description="Helical" evidence="13">
    <location>
        <begin position="611"/>
        <end position="633"/>
    </location>
</feature>
<dbReference type="InterPro" id="IPR005821">
    <property type="entry name" value="Ion_trans_dom"/>
</dbReference>
<keyword evidence="5" id="KW-0851">Voltage-gated channel</keyword>
<keyword evidence="8 13" id="KW-0472">Membrane</keyword>
<feature type="region of interest" description="Disordered" evidence="12">
    <location>
        <begin position="295"/>
        <end position="314"/>
    </location>
</feature>
<dbReference type="SUPFAM" id="SSF81324">
    <property type="entry name" value="Voltage-gated potassium channels"/>
    <property type="match status" value="2"/>
</dbReference>
<evidence type="ECO:0000256" key="9">
    <source>
        <dbReference type="ARBA" id="ARBA00023180"/>
    </source>
</evidence>
<evidence type="ECO:0000313" key="16">
    <source>
        <dbReference type="Proteomes" id="UP001367676"/>
    </source>
</evidence>
<feature type="region of interest" description="Disordered" evidence="12">
    <location>
        <begin position="1199"/>
        <end position="1225"/>
    </location>
</feature>
<evidence type="ECO:0000313" key="15">
    <source>
        <dbReference type="EMBL" id="KAK7571217.1"/>
    </source>
</evidence>
<dbReference type="Gene3D" id="1.10.287.70">
    <property type="match status" value="3"/>
</dbReference>
<keyword evidence="11" id="KW-0175">Coiled coil</keyword>
<dbReference type="GO" id="GO:0086010">
    <property type="term" value="P:membrane depolarization during action potential"/>
    <property type="evidence" value="ECO:0007669"/>
    <property type="project" value="TreeGrafter"/>
</dbReference>
<dbReference type="InterPro" id="IPR043203">
    <property type="entry name" value="VGCC_Ca_Na"/>
</dbReference>
<evidence type="ECO:0000256" key="4">
    <source>
        <dbReference type="ARBA" id="ARBA00022737"/>
    </source>
</evidence>
<evidence type="ECO:0000256" key="10">
    <source>
        <dbReference type="ARBA" id="ARBA00023303"/>
    </source>
</evidence>
<feature type="transmembrane region" description="Helical" evidence="13">
    <location>
        <begin position="72"/>
        <end position="98"/>
    </location>
</feature>
<accession>A0AAN9T6F8</accession>
<evidence type="ECO:0000256" key="2">
    <source>
        <dbReference type="ARBA" id="ARBA00022448"/>
    </source>
</evidence>
<evidence type="ECO:0000256" key="11">
    <source>
        <dbReference type="SAM" id="Coils"/>
    </source>
</evidence>
<feature type="transmembrane region" description="Helical" evidence="13">
    <location>
        <begin position="1013"/>
        <end position="1038"/>
    </location>
</feature>
<dbReference type="GO" id="GO:0001518">
    <property type="term" value="C:voltage-gated sodium channel complex"/>
    <property type="evidence" value="ECO:0007669"/>
    <property type="project" value="TreeGrafter"/>
</dbReference>
<evidence type="ECO:0000256" key="7">
    <source>
        <dbReference type="ARBA" id="ARBA00023065"/>
    </source>
</evidence>
<keyword evidence="4" id="KW-0677">Repeat</keyword>
<dbReference type="GO" id="GO:0008332">
    <property type="term" value="F:low voltage-gated calcium channel activity"/>
    <property type="evidence" value="ECO:0007669"/>
    <property type="project" value="TreeGrafter"/>
</dbReference>
<keyword evidence="9" id="KW-0325">Glycoprotein</keyword>
<dbReference type="FunFam" id="1.20.120.350:FF:000008">
    <property type="entry name" value="Voltage-dependent T-type calcium channel subunit alpha"/>
    <property type="match status" value="1"/>
</dbReference>
<feature type="coiled-coil region" evidence="11">
    <location>
        <begin position="1038"/>
        <end position="1075"/>
    </location>
</feature>
<evidence type="ECO:0000259" key="14">
    <source>
        <dbReference type="Pfam" id="PF00520"/>
    </source>
</evidence>
<feature type="transmembrane region" description="Helical" evidence="13">
    <location>
        <begin position="827"/>
        <end position="851"/>
    </location>
</feature>
<comment type="caution">
    <text evidence="15">The sequence shown here is derived from an EMBL/GenBank/DDBJ whole genome shotgun (WGS) entry which is preliminary data.</text>
</comment>
<feature type="coiled-coil region" evidence="11">
    <location>
        <begin position="743"/>
        <end position="773"/>
    </location>
</feature>
<feature type="transmembrane region" description="Helical" evidence="13">
    <location>
        <begin position="514"/>
        <end position="535"/>
    </location>
</feature>
<organism evidence="15 16">
    <name type="scientific">Parthenolecanium corni</name>
    <dbReference type="NCBI Taxonomy" id="536013"/>
    <lineage>
        <taxon>Eukaryota</taxon>
        <taxon>Metazoa</taxon>
        <taxon>Ecdysozoa</taxon>
        <taxon>Arthropoda</taxon>
        <taxon>Hexapoda</taxon>
        <taxon>Insecta</taxon>
        <taxon>Pterygota</taxon>
        <taxon>Neoptera</taxon>
        <taxon>Paraneoptera</taxon>
        <taxon>Hemiptera</taxon>
        <taxon>Sternorrhyncha</taxon>
        <taxon>Coccoidea</taxon>
        <taxon>Coccidae</taxon>
        <taxon>Parthenolecanium</taxon>
    </lineage>
</organism>
<evidence type="ECO:0000256" key="1">
    <source>
        <dbReference type="ARBA" id="ARBA00004141"/>
    </source>
</evidence>
<feature type="transmembrane region" description="Helical" evidence="13">
    <location>
        <begin position="714"/>
        <end position="737"/>
    </location>
</feature>
<name>A0AAN9T6F8_9HEMI</name>
<keyword evidence="2" id="KW-0813">Transport</keyword>
<dbReference type="PANTHER" id="PTHR10037:SF230">
    <property type="entry name" value="CA[2+]-CHANNEL PROTEIN ALPHA[[1]] SUBUNIT T, ISOFORM F"/>
    <property type="match status" value="1"/>
</dbReference>
<feature type="transmembrane region" description="Helical" evidence="13">
    <location>
        <begin position="927"/>
        <end position="947"/>
    </location>
</feature>
<dbReference type="GO" id="GO:0070509">
    <property type="term" value="P:calcium ion import"/>
    <property type="evidence" value="ECO:0007669"/>
    <property type="project" value="TreeGrafter"/>
</dbReference>
<dbReference type="EMBL" id="JBBCAQ010000041">
    <property type="protein sequence ID" value="KAK7571217.1"/>
    <property type="molecule type" value="Genomic_DNA"/>
</dbReference>
<dbReference type="Pfam" id="PF00520">
    <property type="entry name" value="Ion_trans"/>
    <property type="match status" value="3"/>
</dbReference>
<feature type="transmembrane region" description="Helical" evidence="13">
    <location>
        <begin position="476"/>
        <end position="494"/>
    </location>
</feature>
<dbReference type="FunFam" id="1.10.287.70:FF:000120">
    <property type="entry name" value="Voltage-dependent T-type calcium channel subunit alpha"/>
    <property type="match status" value="1"/>
</dbReference>
<gene>
    <name evidence="15" type="ORF">V9T40_014821</name>
</gene>
<feature type="region of interest" description="Disordered" evidence="12">
    <location>
        <begin position="257"/>
        <end position="282"/>
    </location>
</feature>
<dbReference type="FunFam" id="1.20.120.350:FF:000009">
    <property type="entry name" value="Voltage-dependent T-type calcium channel subunit alpha"/>
    <property type="match status" value="1"/>
</dbReference>
<dbReference type="Gene3D" id="1.20.120.350">
    <property type="entry name" value="Voltage-gated potassium channels. Chain C"/>
    <property type="match status" value="2"/>
</dbReference>
<keyword evidence="16" id="KW-1185">Reference proteome</keyword>
<dbReference type="PANTHER" id="PTHR10037">
    <property type="entry name" value="VOLTAGE-GATED CATION CHANNEL CALCIUM AND SODIUM"/>
    <property type="match status" value="1"/>
</dbReference>
<proteinExistence type="predicted"/>
<keyword evidence="3 13" id="KW-0812">Transmembrane</keyword>
<dbReference type="InterPro" id="IPR027359">
    <property type="entry name" value="Volt_channel_dom_sf"/>
</dbReference>
<feature type="domain" description="Ion transport" evidence="14">
    <location>
        <begin position="792"/>
        <end position="1047"/>
    </location>
</feature>
<feature type="transmembrane region" description="Helical" evidence="13">
    <location>
        <begin position="36"/>
        <end position="52"/>
    </location>
</feature>
<comment type="subcellular location">
    <subcellularLocation>
        <location evidence="1">Membrane</location>
        <topology evidence="1">Multi-pass membrane protein</topology>
    </subcellularLocation>
</comment>
<evidence type="ECO:0000256" key="3">
    <source>
        <dbReference type="ARBA" id="ARBA00022692"/>
    </source>
</evidence>
<keyword evidence="10" id="KW-0407">Ion channel</keyword>
<protein>
    <recommendedName>
        <fullName evidence="14">Ion transport domain-containing protein</fullName>
    </recommendedName>
</protein>
<dbReference type="Proteomes" id="UP001367676">
    <property type="component" value="Unassembled WGS sequence"/>
</dbReference>
<evidence type="ECO:0000256" key="6">
    <source>
        <dbReference type="ARBA" id="ARBA00022989"/>
    </source>
</evidence>
<feature type="domain" description="Ion transport" evidence="14">
    <location>
        <begin position="475"/>
        <end position="747"/>
    </location>
</feature>
<reference evidence="15 16" key="1">
    <citation type="submission" date="2024-03" db="EMBL/GenBank/DDBJ databases">
        <title>Adaptation during the transition from Ophiocordyceps entomopathogen to insect associate is accompanied by gene loss and intensified selection.</title>
        <authorList>
            <person name="Ward C.M."/>
            <person name="Onetto C.A."/>
            <person name="Borneman A.R."/>
        </authorList>
    </citation>
    <scope>NUCLEOTIDE SEQUENCE [LARGE SCALE GENOMIC DNA]</scope>
    <source>
        <strain evidence="15">AWRI1</strain>
        <tissue evidence="15">Single Adult Female</tissue>
    </source>
</reference>
<dbReference type="FunFam" id="1.10.287.70:FF:000018">
    <property type="entry name" value="Voltage-dependent T-type calcium channel subunit alpha"/>
    <property type="match status" value="1"/>
</dbReference>
<feature type="compositionally biased region" description="Basic and acidic residues" evidence="12">
    <location>
        <begin position="1204"/>
        <end position="1213"/>
    </location>
</feature>
<sequence>MYLFGGKFCMFNDGLRECTCEEIVYKHPLCRCDRKHFNNILWATVTVFQILTQEDWNIVLFNGMEKTSHWAALYFVALMTFGNYVLFNLLVAILVEGFQSERNEKREREQRELAKLHRRKYSNCCSEDYHSCCSHSDPDSFSQDNCHETEYHRRSKDYEDYEWEKNIRLECNMKCNLQKEQEMNHAAAQYPPLPVITHTAATPQDSPNNTLDTKGFNNHLSSLLSANSSLLSIDSIDYSVTSQSSAEKFPKRPLHMTINSFIDDPPSKRDNSNNDMSKKDSKGFNFQFQRKCSWKPSRPSFRRKSSKISLTEQEDDSDIILNNNNHLVINPCLSDHLHCNGGVIRNNTEFRMTNNLLSPHHSIASASSNQSPMYGSSFNIPHPCESYHSEYSFGLARANLTPLKNISTIMDEKTNMQTHVVNETITTLPGEAVPRKLFFVLKETGVLKQRAEYSLWIFTSDHPFRKTCEDIVNQKWFDNLVLFFIALNCITLAMERPNIPPYSAERKFLSVANYVFTVVFAIEMFIKVIAAGMFYGKEPYFQSGWNIMDGSLVTVSIIDILMSLISDSSPRIFGILRVFRLLRSLRPLRVINRAPGLKLVVQTLLSSLRPIGNIVLICCTFFIIFGILGVQLFKGTFYHCEGPNIKHVRNKSECLSYPQNTWINRKYNFDDLGKALMSLFVLSSRDGWVNIMYTGLDAVGVDQQPIENYSEWRLLYFISFILLVGFFVLNMFVGVVVENFHRCREEQEKEERVRRLAKRAKQLEKKRRRLREPPYYAGYGKTRLLVHSVVTSKYFDLAIAAVIGLNVITMAMEFYMMPKALTYALKIFNYFFTAVFVLESAMKLVALGFRLYVKDKWNLLDVGIVILSIVGIALEEVESKFIPINPTIIRVMRVMRIARVLKLLKMAKGIRALLDTVMQALPQVGNLGLLFFLLFFIFAALGVELFGRLECSEEHPCQGLGEHAHFSNFGMAFLTLFRVATGDNWNGIMKDTLRDECDDHADCVRNCCVSSGIAPMFFVIFVLMAQFVLVNVVVAVLMKHLEESHKQMEDEMNMDEELEREMEEEEDMCVQMALERDASIHQPITKVLSLPADFTFHSCQSLHSSGLSYHFSSRFFEFRPDVSIFVQLPQFSSRCLIFRPERRGSINSWSGRAAHEYGRRRRLTLGPGLIIPCPNDLSVPYYYGVESERQQLIRRVASDITSESQDKSRRKPNENGVGGGSGGSSFLQVPKIVNLQPESRYELQTTDLPPYSPVIKVTPPSLHSSMSMSMSMSMSNVSTVVAQIETNIPPTDTPDAYKSNISLNSVVKDNFDVRIDNSSECECTQEHQL</sequence>
<evidence type="ECO:0000256" key="12">
    <source>
        <dbReference type="SAM" id="MobiDB-lite"/>
    </source>
</evidence>
<dbReference type="GO" id="GO:0005248">
    <property type="term" value="F:voltage-gated sodium channel activity"/>
    <property type="evidence" value="ECO:0007669"/>
    <property type="project" value="TreeGrafter"/>
</dbReference>
<evidence type="ECO:0000256" key="13">
    <source>
        <dbReference type="SAM" id="Phobius"/>
    </source>
</evidence>
<feature type="transmembrane region" description="Helical" evidence="13">
    <location>
        <begin position="794"/>
        <end position="815"/>
    </location>
</feature>
<evidence type="ECO:0000256" key="5">
    <source>
        <dbReference type="ARBA" id="ARBA00022882"/>
    </source>
</evidence>
<feature type="domain" description="Ion transport" evidence="14">
    <location>
        <begin position="3"/>
        <end position="105"/>
    </location>
</feature>
<feature type="compositionally biased region" description="Basic and acidic residues" evidence="12">
    <location>
        <begin position="265"/>
        <end position="282"/>
    </location>
</feature>